<proteinExistence type="predicted"/>
<dbReference type="EMBL" id="MPUH01000796">
    <property type="protein sequence ID" value="OMJ73782.1"/>
    <property type="molecule type" value="Genomic_DNA"/>
</dbReference>
<dbReference type="GO" id="GO:0051010">
    <property type="term" value="F:microtubule plus-end binding"/>
    <property type="evidence" value="ECO:0007669"/>
    <property type="project" value="InterPro"/>
</dbReference>
<sequence>MFNNDFKKKIHACDVIKGMISAENFVESVEVIFKWVFIEVNGNNPQVGKAVLELVLNIVMFVKEKSLFITETEAEILVPTLCEKLSGSSVYKSIAVKLLHEICYVHPSEKCYSLIICGLNSKSCCKSECLAVFCEIYLEHQGPMNTKDITALCKYNKVPDNLTRTLVLKLLSLVYKGMGQKAKDVIMQNNPKLFETISQNFSVQELPVLSMQKSFIDHVVENLNCDDINVKLDALECIDRKIIQNFEQYETEFIRFAFELAEAICKTSRAIYSYPFLGVERKFILFFLSVVTNIFKITNLLRTVDEKCIQNFYEEFIYRASEIENDQEHQNEITRVLISLIEHTDVNKSISCLLNIMIINKGEKHQLQIASKCVLKITRVLSEFSPRPDKIISLIHDFNNRELVDIYNPSIRVVRSLLLELVFIVGDEEIWKYYSLALHGHPQVDEYIKNWINDIIKINYPIIKIFKNLSNPMLHDEALQDFISYMKEHRNENLAHVYKRFPDVAVKLQDDLARKAQSSKESKKDISSFVFEMENPWMRNDDSQDIKEICSKISMELQNTVKGQQFRYK</sequence>
<reference evidence="1 2" key="1">
    <citation type="submission" date="2016-11" db="EMBL/GenBank/DDBJ databases">
        <title>The macronuclear genome of Stentor coeruleus: a giant cell with tiny introns.</title>
        <authorList>
            <person name="Slabodnick M."/>
            <person name="Ruby J.G."/>
            <person name="Reiff S.B."/>
            <person name="Swart E.C."/>
            <person name="Gosai S."/>
            <person name="Prabakaran S."/>
            <person name="Witkowska E."/>
            <person name="Larue G.E."/>
            <person name="Fisher S."/>
            <person name="Freeman R.M."/>
            <person name="Gunawardena J."/>
            <person name="Chu W."/>
            <person name="Stover N.A."/>
            <person name="Gregory B.D."/>
            <person name="Nowacki M."/>
            <person name="Derisi J."/>
            <person name="Roy S.W."/>
            <person name="Marshall W.F."/>
            <person name="Sood P."/>
        </authorList>
    </citation>
    <scope>NUCLEOTIDE SEQUENCE [LARGE SCALE GENOMIC DNA]</scope>
    <source>
        <strain evidence="1">WM001</strain>
    </source>
</reference>
<keyword evidence="2" id="KW-1185">Reference proteome</keyword>
<dbReference type="GO" id="GO:0061863">
    <property type="term" value="F:microtubule plus end polymerase"/>
    <property type="evidence" value="ECO:0007669"/>
    <property type="project" value="InterPro"/>
</dbReference>
<dbReference type="InterPro" id="IPR016024">
    <property type="entry name" value="ARM-type_fold"/>
</dbReference>
<evidence type="ECO:0000313" key="2">
    <source>
        <dbReference type="Proteomes" id="UP000187209"/>
    </source>
</evidence>
<dbReference type="GO" id="GO:0046785">
    <property type="term" value="P:microtubule polymerization"/>
    <property type="evidence" value="ECO:0007669"/>
    <property type="project" value="InterPro"/>
</dbReference>
<dbReference type="InterPro" id="IPR011989">
    <property type="entry name" value="ARM-like"/>
</dbReference>
<organism evidence="1 2">
    <name type="scientific">Stentor coeruleus</name>
    <dbReference type="NCBI Taxonomy" id="5963"/>
    <lineage>
        <taxon>Eukaryota</taxon>
        <taxon>Sar</taxon>
        <taxon>Alveolata</taxon>
        <taxon>Ciliophora</taxon>
        <taxon>Postciliodesmatophora</taxon>
        <taxon>Heterotrichea</taxon>
        <taxon>Heterotrichida</taxon>
        <taxon>Stentoridae</taxon>
        <taxon>Stentor</taxon>
    </lineage>
</organism>
<name>A0A1R2BAI0_9CILI</name>
<dbReference type="AlphaFoldDB" id="A0A1R2BAI0"/>
<dbReference type="GO" id="GO:0030951">
    <property type="term" value="P:establishment or maintenance of microtubule cytoskeleton polarity"/>
    <property type="evidence" value="ECO:0007669"/>
    <property type="project" value="InterPro"/>
</dbReference>
<dbReference type="InterPro" id="IPR045110">
    <property type="entry name" value="XMAP215"/>
</dbReference>
<dbReference type="Gene3D" id="1.25.10.10">
    <property type="entry name" value="Leucine-rich Repeat Variant"/>
    <property type="match status" value="1"/>
</dbReference>
<evidence type="ECO:0000313" key="1">
    <source>
        <dbReference type="EMBL" id="OMJ73782.1"/>
    </source>
</evidence>
<dbReference type="Proteomes" id="UP000187209">
    <property type="component" value="Unassembled WGS sequence"/>
</dbReference>
<protein>
    <submittedName>
        <fullName evidence="1">Uncharacterized protein</fullName>
    </submittedName>
</protein>
<dbReference type="GO" id="GO:0007051">
    <property type="term" value="P:spindle organization"/>
    <property type="evidence" value="ECO:0007669"/>
    <property type="project" value="InterPro"/>
</dbReference>
<gene>
    <name evidence="1" type="ORF">SteCoe_27456</name>
</gene>
<accession>A0A1R2BAI0</accession>
<dbReference type="SUPFAM" id="SSF48371">
    <property type="entry name" value="ARM repeat"/>
    <property type="match status" value="1"/>
</dbReference>
<dbReference type="PANTHER" id="PTHR12609">
    <property type="entry name" value="MICROTUBULE ASSOCIATED PROTEIN XMAP215"/>
    <property type="match status" value="1"/>
</dbReference>
<comment type="caution">
    <text evidence="1">The sequence shown here is derived from an EMBL/GenBank/DDBJ whole genome shotgun (WGS) entry which is preliminary data.</text>
</comment>